<accession>A0A0A9VZ93</accession>
<dbReference type="PIRSF" id="PIRSF003113">
    <property type="entry name" value="BolA"/>
    <property type="match status" value="1"/>
</dbReference>
<dbReference type="FunFam" id="3.30.300.90:FF:000001">
    <property type="entry name" value="Transcriptional regulator BolA"/>
    <property type="match status" value="1"/>
</dbReference>
<dbReference type="EMBL" id="GBRD01001886">
    <property type="protein sequence ID" value="JAG63935.1"/>
    <property type="molecule type" value="Transcribed_RNA"/>
</dbReference>
<dbReference type="Pfam" id="PF01722">
    <property type="entry name" value="BolA"/>
    <property type="match status" value="1"/>
</dbReference>
<reference evidence="5" key="4">
    <citation type="journal article" date="2016" name="Gigascience">
        <title>De novo construction of an expanded transcriptome assembly for the western tarnished plant bug, Lygus hesperus.</title>
        <authorList>
            <person name="Tassone E.E."/>
            <person name="Geib S.M."/>
            <person name="Hall B."/>
            <person name="Fabrick J.A."/>
            <person name="Brent C.S."/>
            <person name="Hull J.J."/>
        </authorList>
    </citation>
    <scope>NUCLEOTIDE SEQUENCE</scope>
</reference>
<sequence>MVPSLCSRFNPHLLYRGAVNQLRNMSMGPIETSITTKISNALKPTHLQVINESTMHNVPAGSETHFKVVVVSEEFESKMPIQRHRIVNQLLSYEIDNGVHALSIVTRTPKEWEKSDQKVEASPNCRGGFGK</sequence>
<protein>
    <submittedName>
        <fullName evidence="5">BolA-like protein DDB_G0274169</fullName>
    </submittedName>
</protein>
<dbReference type="EMBL" id="GDHC01016071">
    <property type="protein sequence ID" value="JAQ02558.1"/>
    <property type="molecule type" value="Transcribed_RNA"/>
</dbReference>
<name>A0A0A9VZ93_LYGHE</name>
<dbReference type="EMBL" id="GBRD01001883">
    <property type="protein sequence ID" value="JAG63938.1"/>
    <property type="molecule type" value="Transcribed_RNA"/>
</dbReference>
<comment type="similarity">
    <text evidence="1 2">Belongs to the BolA/IbaG family.</text>
</comment>
<proteinExistence type="inferred from homology"/>
<dbReference type="AlphaFoldDB" id="A0A0A9VZ93"/>
<evidence type="ECO:0000256" key="1">
    <source>
        <dbReference type="ARBA" id="ARBA00005578"/>
    </source>
</evidence>
<gene>
    <name evidence="5" type="primary">DDB_G0274169</name>
    <name evidence="3" type="ORF">CM83_31202</name>
    <name evidence="5" type="ORF">g.72295</name>
</gene>
<dbReference type="EMBL" id="GBHO01045669">
    <property type="protein sequence ID" value="JAF97934.1"/>
    <property type="molecule type" value="Transcribed_RNA"/>
</dbReference>
<organism evidence="3">
    <name type="scientific">Lygus hesperus</name>
    <name type="common">Western plant bug</name>
    <dbReference type="NCBI Taxonomy" id="30085"/>
    <lineage>
        <taxon>Eukaryota</taxon>
        <taxon>Metazoa</taxon>
        <taxon>Ecdysozoa</taxon>
        <taxon>Arthropoda</taxon>
        <taxon>Hexapoda</taxon>
        <taxon>Insecta</taxon>
        <taxon>Pterygota</taxon>
        <taxon>Neoptera</taxon>
        <taxon>Paraneoptera</taxon>
        <taxon>Hemiptera</taxon>
        <taxon>Heteroptera</taxon>
        <taxon>Panheteroptera</taxon>
        <taxon>Cimicomorpha</taxon>
        <taxon>Miridae</taxon>
        <taxon>Mirini</taxon>
        <taxon>Lygus</taxon>
    </lineage>
</organism>
<dbReference type="InterPro" id="IPR036065">
    <property type="entry name" value="BolA-like_sf"/>
</dbReference>
<reference evidence="3" key="2">
    <citation type="submission" date="2014-07" db="EMBL/GenBank/DDBJ databases">
        <authorList>
            <person name="Hull J."/>
        </authorList>
    </citation>
    <scope>NUCLEOTIDE SEQUENCE</scope>
</reference>
<reference evidence="3" key="1">
    <citation type="journal article" date="2014" name="PLoS ONE">
        <title>Transcriptome-Based Identification of ABC Transporters in the Western Tarnished Plant Bug Lygus hesperus.</title>
        <authorList>
            <person name="Hull J.J."/>
            <person name="Chaney K."/>
            <person name="Geib S.M."/>
            <person name="Fabrick J.A."/>
            <person name="Brent C.S."/>
            <person name="Walsh D."/>
            <person name="Lavine L.C."/>
        </authorList>
    </citation>
    <scope>NUCLEOTIDE SEQUENCE</scope>
</reference>
<dbReference type="InterPro" id="IPR002634">
    <property type="entry name" value="BolA"/>
</dbReference>
<dbReference type="Gene3D" id="3.30.300.90">
    <property type="entry name" value="BolA-like"/>
    <property type="match status" value="1"/>
</dbReference>
<reference evidence="4" key="3">
    <citation type="submission" date="2014-09" db="EMBL/GenBank/DDBJ databases">
        <authorList>
            <person name="Magalhaes I.L.F."/>
            <person name="Oliveira U."/>
            <person name="Santos F.R."/>
            <person name="Vidigal T.H.D.A."/>
            <person name="Brescovit A.D."/>
            <person name="Santos A.J."/>
        </authorList>
    </citation>
    <scope>NUCLEOTIDE SEQUENCE</scope>
</reference>
<dbReference type="InterPro" id="IPR050961">
    <property type="entry name" value="BolA/IbaG_stress_morph_reg"/>
</dbReference>
<dbReference type="GO" id="GO:1990229">
    <property type="term" value="C:iron-sulfur cluster assembly complex"/>
    <property type="evidence" value="ECO:0007669"/>
    <property type="project" value="UniProtKB-ARBA"/>
</dbReference>
<dbReference type="PANTHER" id="PTHR46229">
    <property type="entry name" value="BOLA TRANSCRIPTION REGULATOR"/>
    <property type="match status" value="1"/>
</dbReference>
<evidence type="ECO:0000313" key="4">
    <source>
        <dbReference type="EMBL" id="JAG63935.1"/>
    </source>
</evidence>
<dbReference type="SUPFAM" id="SSF82657">
    <property type="entry name" value="BolA-like"/>
    <property type="match status" value="1"/>
</dbReference>
<dbReference type="GO" id="GO:0005739">
    <property type="term" value="C:mitochondrion"/>
    <property type="evidence" value="ECO:0007669"/>
    <property type="project" value="TreeGrafter"/>
</dbReference>
<evidence type="ECO:0000256" key="2">
    <source>
        <dbReference type="RuleBase" id="RU003860"/>
    </source>
</evidence>
<evidence type="ECO:0000313" key="5">
    <source>
        <dbReference type="EMBL" id="JAQ02558.1"/>
    </source>
</evidence>
<evidence type="ECO:0000313" key="3">
    <source>
        <dbReference type="EMBL" id="JAF97934.1"/>
    </source>
</evidence>
<dbReference type="PANTHER" id="PTHR46229:SF2">
    <property type="entry name" value="BOLA-LIKE PROTEIN 1"/>
    <property type="match status" value="1"/>
</dbReference>